<comment type="caution">
    <text evidence="1">The sequence shown here is derived from an EMBL/GenBank/DDBJ whole genome shotgun (WGS) entry which is preliminary data.</text>
</comment>
<dbReference type="AlphaFoldDB" id="A0A7J9HVG7"/>
<reference evidence="1 2" key="1">
    <citation type="journal article" date="2019" name="Genome Biol. Evol.">
        <title>Insights into the evolution of the New World diploid cottons (Gossypium, subgenus Houzingenia) based on genome sequencing.</title>
        <authorList>
            <person name="Grover C.E."/>
            <person name="Arick M.A. 2nd"/>
            <person name="Thrash A."/>
            <person name="Conover J.L."/>
            <person name="Sanders W.S."/>
            <person name="Peterson D.G."/>
            <person name="Frelichowski J.E."/>
            <person name="Scheffler J.A."/>
            <person name="Scheffler B.E."/>
            <person name="Wendel J.F."/>
        </authorList>
    </citation>
    <scope>NUCLEOTIDE SEQUENCE [LARGE SCALE GENOMIC DNA]</scope>
    <source>
        <strain evidence="1">0</strain>
        <tissue evidence="1">Leaf</tissue>
    </source>
</reference>
<gene>
    <name evidence="1" type="ORF">Gohar_027460</name>
</gene>
<proteinExistence type="predicted"/>
<accession>A0A7J9HVG7</accession>
<sequence>MVNDESSWNLDLFRIWLLEGIVKRIVSIPPPHPSAGLDKIFWTRISNDYPTAKEIWMLALPNGISGRFFVGNLIQWLKANLQSNARSVDSEEDVSRWKEQNLAHQTPNSWNSLCTDGAVQFASENATAGGVIRNGGGE</sequence>
<dbReference type="Proteomes" id="UP000593560">
    <property type="component" value="Unassembled WGS sequence"/>
</dbReference>
<protein>
    <submittedName>
        <fullName evidence="1">Uncharacterized protein</fullName>
    </submittedName>
</protein>
<dbReference type="OrthoDB" id="1000431at2759"/>
<name>A0A7J9HVG7_9ROSI</name>
<dbReference type="EMBL" id="JABFAD010000011">
    <property type="protein sequence ID" value="MBA0813628.1"/>
    <property type="molecule type" value="Genomic_DNA"/>
</dbReference>
<organism evidence="1 2">
    <name type="scientific">Gossypium harknessii</name>
    <dbReference type="NCBI Taxonomy" id="34285"/>
    <lineage>
        <taxon>Eukaryota</taxon>
        <taxon>Viridiplantae</taxon>
        <taxon>Streptophyta</taxon>
        <taxon>Embryophyta</taxon>
        <taxon>Tracheophyta</taxon>
        <taxon>Spermatophyta</taxon>
        <taxon>Magnoliopsida</taxon>
        <taxon>eudicotyledons</taxon>
        <taxon>Gunneridae</taxon>
        <taxon>Pentapetalae</taxon>
        <taxon>rosids</taxon>
        <taxon>malvids</taxon>
        <taxon>Malvales</taxon>
        <taxon>Malvaceae</taxon>
        <taxon>Malvoideae</taxon>
        <taxon>Gossypium</taxon>
    </lineage>
</organism>
<evidence type="ECO:0000313" key="2">
    <source>
        <dbReference type="Proteomes" id="UP000593560"/>
    </source>
</evidence>
<keyword evidence="2" id="KW-1185">Reference proteome</keyword>
<evidence type="ECO:0000313" key="1">
    <source>
        <dbReference type="EMBL" id="MBA0813628.1"/>
    </source>
</evidence>